<evidence type="ECO:0000256" key="1">
    <source>
        <dbReference type="SAM" id="Phobius"/>
    </source>
</evidence>
<protein>
    <recommendedName>
        <fullName evidence="2">Ig-like domain-containing protein</fullName>
    </recommendedName>
</protein>
<feature type="domain" description="Ig-like" evidence="2">
    <location>
        <begin position="450"/>
        <end position="549"/>
    </location>
</feature>
<gene>
    <name evidence="3" type="ORF">PFLUV_G00083200</name>
</gene>
<evidence type="ECO:0000259" key="2">
    <source>
        <dbReference type="PROSITE" id="PS50835"/>
    </source>
</evidence>
<dbReference type="PANTHER" id="PTHR46484:SF1">
    <property type="entry name" value="SCHWANN CELL MYELIN PROTEIN-RELATED"/>
    <property type="match status" value="1"/>
</dbReference>
<keyword evidence="1" id="KW-0472">Membrane</keyword>
<dbReference type="SMART" id="SM00409">
    <property type="entry name" value="IG"/>
    <property type="match status" value="3"/>
</dbReference>
<proteinExistence type="predicted"/>
<keyword evidence="4" id="KW-1185">Reference proteome</keyword>
<accession>A0A6A5F3C4</accession>
<organism evidence="3 4">
    <name type="scientific">Perca fluviatilis</name>
    <name type="common">European perch</name>
    <dbReference type="NCBI Taxonomy" id="8168"/>
    <lineage>
        <taxon>Eukaryota</taxon>
        <taxon>Metazoa</taxon>
        <taxon>Chordata</taxon>
        <taxon>Craniata</taxon>
        <taxon>Vertebrata</taxon>
        <taxon>Euteleostomi</taxon>
        <taxon>Actinopterygii</taxon>
        <taxon>Neopterygii</taxon>
        <taxon>Teleostei</taxon>
        <taxon>Neoteleostei</taxon>
        <taxon>Acanthomorphata</taxon>
        <taxon>Eupercaria</taxon>
        <taxon>Perciformes</taxon>
        <taxon>Percoidei</taxon>
        <taxon>Percidae</taxon>
        <taxon>Percinae</taxon>
        <taxon>Perca</taxon>
    </lineage>
</organism>
<dbReference type="InterPro" id="IPR003599">
    <property type="entry name" value="Ig_sub"/>
</dbReference>
<evidence type="ECO:0000313" key="3">
    <source>
        <dbReference type="EMBL" id="KAF1387750.1"/>
    </source>
</evidence>
<name>A0A6A5F3C4_PERFL</name>
<dbReference type="PANTHER" id="PTHR46484">
    <property type="entry name" value="SI:CH211-171H4.5-RELATED"/>
    <property type="match status" value="1"/>
</dbReference>
<dbReference type="Gene3D" id="2.60.40.10">
    <property type="entry name" value="Immunoglobulins"/>
    <property type="match status" value="3"/>
</dbReference>
<keyword evidence="1" id="KW-1133">Transmembrane helix</keyword>
<dbReference type="InterPro" id="IPR036179">
    <property type="entry name" value="Ig-like_dom_sf"/>
</dbReference>
<dbReference type="InterPro" id="IPR013783">
    <property type="entry name" value="Ig-like_fold"/>
</dbReference>
<sequence>MVESHSAIWESHDYTLRSEFGPHPSTTKPYNLFWVPLTMKLPGLIDLSLIFILVSNSKGDDWSVSVDRIIHATLGSNVTIPCSFTYPLKYHTEKVQVHWKKSGVKHNLNIFDKDSNAFVFHPNDTFVLEKYRGKTKLTGNKTKGDCTLEIFNISEYVPNIYVRVIAKNNYSFWKDTVTIHVSEPGGKPVSLKPDLKSEPSPKYEATTTDMAVVTTGGMTREASLYTAIFVPVAALLLIIVVAAVVFRIKKRRSQSFTREESGYYENVSRASSNQAKREESCIKQDNNTLSEVKAIDEPVYINIEAIPGVFKQTLKGFRVMELKLWFSFLLLNVIHDVQSQSASQWIANMPTNIPVLQGSCVVIPCIYTYPKPVSKRILTRWKGFWMKGKTIVSTNIPKWKLTEEYKKRTQFVGKLQGRNCTMLLDAVRPTDVGPFYFRIEMPQYKSFSYPNTVTIDVQSNPEPPTMSVRVYEKITASCSVSHSCPTILPRFSWSHPGSVSSRSKKLNTWQWETESTLTFVPQTTDSNMPLSCTVLYRGGKRATSSMIIST</sequence>
<feature type="transmembrane region" description="Helical" evidence="1">
    <location>
        <begin position="224"/>
        <end position="246"/>
    </location>
</feature>
<evidence type="ECO:0000313" key="4">
    <source>
        <dbReference type="Proteomes" id="UP000465112"/>
    </source>
</evidence>
<dbReference type="SUPFAM" id="SSF48726">
    <property type="entry name" value="Immunoglobulin"/>
    <property type="match status" value="3"/>
</dbReference>
<dbReference type="InterPro" id="IPR007110">
    <property type="entry name" value="Ig-like_dom"/>
</dbReference>
<keyword evidence="1" id="KW-0812">Transmembrane</keyword>
<dbReference type="PROSITE" id="PS50835">
    <property type="entry name" value="IG_LIKE"/>
    <property type="match status" value="1"/>
</dbReference>
<dbReference type="Proteomes" id="UP000465112">
    <property type="component" value="Chromosome 7"/>
</dbReference>
<dbReference type="EMBL" id="VHII01000007">
    <property type="protein sequence ID" value="KAF1387750.1"/>
    <property type="molecule type" value="Genomic_DNA"/>
</dbReference>
<comment type="caution">
    <text evidence="3">The sequence shown here is derived from an EMBL/GenBank/DDBJ whole genome shotgun (WGS) entry which is preliminary data.</text>
</comment>
<dbReference type="AlphaFoldDB" id="A0A6A5F3C4"/>
<reference evidence="3 4" key="1">
    <citation type="submission" date="2019-06" db="EMBL/GenBank/DDBJ databases">
        <title>A chromosome-scale genome assembly of the European perch, Perca fluviatilis.</title>
        <authorList>
            <person name="Roques C."/>
            <person name="Zahm M."/>
            <person name="Cabau C."/>
            <person name="Klopp C."/>
            <person name="Bouchez O."/>
            <person name="Donnadieu C."/>
            <person name="Kuhl H."/>
            <person name="Gislard M."/>
            <person name="Guendouz S."/>
            <person name="Journot L."/>
            <person name="Haffray P."/>
            <person name="Bestin A."/>
            <person name="Morvezen R."/>
            <person name="Feron R."/>
            <person name="Wen M."/>
            <person name="Jouanno E."/>
            <person name="Herpin A."/>
            <person name="Schartl M."/>
            <person name="Postlethwait J."/>
            <person name="Schaerlinger B."/>
            <person name="Chardard D."/>
            <person name="Lecocq T."/>
            <person name="Poncet C."/>
            <person name="Jaffrelo L."/>
            <person name="Lampietro C."/>
            <person name="Guiguen Y."/>
        </authorList>
    </citation>
    <scope>NUCLEOTIDE SEQUENCE [LARGE SCALE GENOMIC DNA]</scope>
    <source>
        <tissue evidence="3">Blood</tissue>
    </source>
</reference>